<evidence type="ECO:0000313" key="4">
    <source>
        <dbReference type="Proteomes" id="UP000677228"/>
    </source>
</evidence>
<proteinExistence type="predicted"/>
<evidence type="ECO:0000256" key="1">
    <source>
        <dbReference type="SAM" id="MobiDB-lite"/>
    </source>
</evidence>
<dbReference type="EMBL" id="CAJNOK010072923">
    <property type="protein sequence ID" value="CAF1667335.1"/>
    <property type="molecule type" value="Genomic_DNA"/>
</dbReference>
<dbReference type="EMBL" id="CAJOBA010105414">
    <property type="protein sequence ID" value="CAF4535353.1"/>
    <property type="molecule type" value="Genomic_DNA"/>
</dbReference>
<dbReference type="Proteomes" id="UP000677228">
    <property type="component" value="Unassembled WGS sequence"/>
</dbReference>
<evidence type="ECO:0000313" key="3">
    <source>
        <dbReference type="EMBL" id="CAF4535353.1"/>
    </source>
</evidence>
<feature type="region of interest" description="Disordered" evidence="1">
    <location>
        <begin position="1"/>
        <end position="23"/>
    </location>
</feature>
<name>A0A8S2GAQ0_9BILA</name>
<gene>
    <name evidence="2" type="ORF">OVA965_LOCUS45566</name>
    <name evidence="3" type="ORF">TMI583_LOCUS49185</name>
</gene>
<organism evidence="2 4">
    <name type="scientific">Didymodactylos carnosus</name>
    <dbReference type="NCBI Taxonomy" id="1234261"/>
    <lineage>
        <taxon>Eukaryota</taxon>
        <taxon>Metazoa</taxon>
        <taxon>Spiralia</taxon>
        <taxon>Gnathifera</taxon>
        <taxon>Rotifera</taxon>
        <taxon>Eurotatoria</taxon>
        <taxon>Bdelloidea</taxon>
        <taxon>Philodinida</taxon>
        <taxon>Philodinidae</taxon>
        <taxon>Didymodactylos</taxon>
    </lineage>
</organism>
<feature type="non-terminal residue" evidence="2">
    <location>
        <position position="1"/>
    </location>
</feature>
<evidence type="ECO:0000313" key="2">
    <source>
        <dbReference type="EMBL" id="CAF1667335.1"/>
    </source>
</evidence>
<protein>
    <submittedName>
        <fullName evidence="2">Uncharacterized protein</fullName>
    </submittedName>
</protein>
<dbReference type="AlphaFoldDB" id="A0A8S2GAQ0"/>
<reference evidence="2" key="1">
    <citation type="submission" date="2021-02" db="EMBL/GenBank/DDBJ databases">
        <authorList>
            <person name="Nowell W R."/>
        </authorList>
    </citation>
    <scope>NUCLEOTIDE SEQUENCE</scope>
</reference>
<sequence length="72" mass="8433">FSGLYWDSRGSFSKSPTRPRDGSPVGLWRESRLGIELAVKHPELFDALGILQRKGRSFIIWTTWHWYDLKIL</sequence>
<comment type="caution">
    <text evidence="2">The sequence shown here is derived from an EMBL/GenBank/DDBJ whole genome shotgun (WGS) entry which is preliminary data.</text>
</comment>
<dbReference type="Proteomes" id="UP000682733">
    <property type="component" value="Unassembled WGS sequence"/>
</dbReference>
<accession>A0A8S2GAQ0</accession>